<keyword evidence="6 7" id="KW-0472">Membrane</keyword>
<dbReference type="Pfam" id="PF07690">
    <property type="entry name" value="MFS_1"/>
    <property type="match status" value="1"/>
</dbReference>
<feature type="transmembrane region" description="Helical" evidence="7">
    <location>
        <begin position="273"/>
        <end position="297"/>
    </location>
</feature>
<feature type="transmembrane region" description="Helical" evidence="7">
    <location>
        <begin position="21"/>
        <end position="46"/>
    </location>
</feature>
<keyword evidence="4 7" id="KW-0812">Transmembrane</keyword>
<evidence type="ECO:0000313" key="8">
    <source>
        <dbReference type="EMBL" id="AJD54040.1"/>
    </source>
</evidence>
<evidence type="ECO:0000256" key="2">
    <source>
        <dbReference type="ARBA" id="ARBA00008335"/>
    </source>
</evidence>
<dbReference type="InterPro" id="IPR011701">
    <property type="entry name" value="MFS"/>
</dbReference>
<dbReference type="SUPFAM" id="SSF103473">
    <property type="entry name" value="MFS general substrate transporter"/>
    <property type="match status" value="1"/>
</dbReference>
<feature type="transmembrane region" description="Helical" evidence="7">
    <location>
        <begin position="326"/>
        <end position="348"/>
    </location>
</feature>
<feature type="transmembrane region" description="Helical" evidence="7">
    <location>
        <begin position="234"/>
        <end position="253"/>
    </location>
</feature>
<dbReference type="GO" id="GO:0035348">
    <property type="term" value="P:acetyl-CoA transmembrane transport"/>
    <property type="evidence" value="ECO:0007669"/>
    <property type="project" value="InterPro"/>
</dbReference>
<dbReference type="Gene3D" id="1.20.1250.20">
    <property type="entry name" value="MFS general substrate transporter like domains"/>
    <property type="match status" value="2"/>
</dbReference>
<keyword evidence="3" id="KW-0813">Transport</keyword>
<dbReference type="NCBIfam" id="TIGR00901">
    <property type="entry name" value="2A0125"/>
    <property type="match status" value="1"/>
</dbReference>
<feature type="transmembrane region" description="Helical" evidence="7">
    <location>
        <begin position="58"/>
        <end position="81"/>
    </location>
</feature>
<dbReference type="KEGG" id="txi:TH3_19690"/>
<feature type="transmembrane region" description="Helical" evidence="7">
    <location>
        <begin position="483"/>
        <end position="505"/>
    </location>
</feature>
<evidence type="ECO:0000256" key="3">
    <source>
        <dbReference type="ARBA" id="ARBA00022448"/>
    </source>
</evidence>
<feature type="transmembrane region" description="Helical" evidence="7">
    <location>
        <begin position="163"/>
        <end position="181"/>
    </location>
</feature>
<protein>
    <submittedName>
        <fullName evidence="8">Muropeptide permease ampG</fullName>
    </submittedName>
</protein>
<comment type="similarity">
    <text evidence="2">Belongs to the major facilitator superfamily.</text>
</comment>
<dbReference type="RefSeq" id="WP_007088575.1">
    <property type="nucleotide sequence ID" value="NZ_CP004388.1"/>
</dbReference>
<dbReference type="GeneID" id="31929613"/>
<proteinExistence type="inferred from homology"/>
<evidence type="ECO:0000256" key="6">
    <source>
        <dbReference type="ARBA" id="ARBA00023136"/>
    </source>
</evidence>
<dbReference type="GO" id="GO:0016020">
    <property type="term" value="C:membrane"/>
    <property type="evidence" value="ECO:0007669"/>
    <property type="project" value="UniProtKB-SubCell"/>
</dbReference>
<dbReference type="InterPro" id="IPR004752">
    <property type="entry name" value="AmpG_permease/AT-1"/>
</dbReference>
<dbReference type="Proteomes" id="UP000007127">
    <property type="component" value="Chromosome"/>
</dbReference>
<dbReference type="EMBL" id="CP004388">
    <property type="protein sequence ID" value="AJD54040.1"/>
    <property type="molecule type" value="Genomic_DNA"/>
</dbReference>
<dbReference type="InterPro" id="IPR024371">
    <property type="entry name" value="AcetylCoA_trans_1-like"/>
</dbReference>
<evidence type="ECO:0000313" key="9">
    <source>
        <dbReference type="Proteomes" id="UP000007127"/>
    </source>
</evidence>
<organism evidence="8 9">
    <name type="scientific">Thalassospira xiamenensis M-5 = DSM 17429</name>
    <dbReference type="NCBI Taxonomy" id="1123366"/>
    <lineage>
        <taxon>Bacteria</taxon>
        <taxon>Pseudomonadati</taxon>
        <taxon>Pseudomonadota</taxon>
        <taxon>Alphaproteobacteria</taxon>
        <taxon>Rhodospirillales</taxon>
        <taxon>Thalassospiraceae</taxon>
        <taxon>Thalassospira</taxon>
    </lineage>
</organism>
<comment type="subcellular location">
    <subcellularLocation>
        <location evidence="1">Membrane</location>
        <topology evidence="1">Multi-pass membrane protein</topology>
    </subcellularLocation>
</comment>
<dbReference type="AlphaFoldDB" id="A0AB72UID4"/>
<keyword evidence="5 7" id="KW-1133">Transmembrane helix</keyword>
<dbReference type="InterPro" id="IPR036259">
    <property type="entry name" value="MFS_trans_sf"/>
</dbReference>
<feature type="transmembrane region" description="Helical" evidence="7">
    <location>
        <begin position="393"/>
        <end position="414"/>
    </location>
</feature>
<dbReference type="PANTHER" id="PTHR12778:SF10">
    <property type="entry name" value="MAJOR FACILITATOR SUPERFAMILY DOMAIN-CONTAINING PROTEIN 3"/>
    <property type="match status" value="1"/>
</dbReference>
<feature type="transmembrane region" description="Helical" evidence="7">
    <location>
        <begin position="123"/>
        <end position="142"/>
    </location>
</feature>
<dbReference type="Pfam" id="PF13000">
    <property type="entry name" value="Acatn"/>
    <property type="match status" value="1"/>
</dbReference>
<sequence length="526" mass="56441">MHDTALRSWGDSFRAFIHPRVITMLFMGLSAGIPILLIFSTLSIWLREAGVERSTVTYFSWAALGYSFKFVWAPLIDRLPFPILHGALGRRRSWLIIAQCAIIGAILWMGFTDPAENLTTMAFAAVALGFASATQDIVIDAYRIEAADTDLQAMMSSAYIGGYRIGMIVAGAGALTIAGLFEAEGSYEPIAWTIAYGCMALAMGIGVITTLIIREPTVNRTDSKYFHKTSDYGRFLLMFALTVIAFIIANIYASDLTEPLKTALVENGMIDGLAGFIAGFLKLAISVAAAILFAWLTTRIGVTPTGMVQETYVAPVKDFIDRYGKAAIVVLALIGVYRIADIVMGVMANVFYTDLGFSKEEIAAVSKTFGLFMTIAGSFLGGLLSVRYGVVRILFLGALLSAITNILFAIMAHLGPNTIMFAGVIMADNLSGGLATAAFIAYLSGLTNISFTAMQYAIFSSIMTLFPKILAGFSGSVVDALGYSWFFIGTALIGIPVLYLVVLAGRLMTQNTAEKAAHAAAITEDG</sequence>
<feature type="transmembrane region" description="Helical" evidence="7">
    <location>
        <begin position="368"/>
        <end position="386"/>
    </location>
</feature>
<feature type="transmembrane region" description="Helical" evidence="7">
    <location>
        <begin position="93"/>
        <end position="111"/>
    </location>
</feature>
<dbReference type="GO" id="GO:0008521">
    <property type="term" value="F:acetyl-CoA transmembrane transporter activity"/>
    <property type="evidence" value="ECO:0007669"/>
    <property type="project" value="InterPro"/>
</dbReference>
<gene>
    <name evidence="8" type="ORF">TH3_19690</name>
</gene>
<reference evidence="8 9" key="1">
    <citation type="journal article" date="2012" name="J. Bacteriol.">
        <title>Genome sequence of Thalassospira xiamenensis type strain M-5.</title>
        <authorList>
            <person name="Lai Q."/>
            <person name="Shao Z."/>
        </authorList>
    </citation>
    <scope>NUCLEOTIDE SEQUENCE [LARGE SCALE GENOMIC DNA]</scope>
    <source>
        <strain evidence="8 9">M-5</strain>
    </source>
</reference>
<accession>A0AB72UID4</accession>
<feature type="transmembrane region" description="Helical" evidence="7">
    <location>
        <begin position="420"/>
        <end position="444"/>
    </location>
</feature>
<evidence type="ECO:0000256" key="1">
    <source>
        <dbReference type="ARBA" id="ARBA00004141"/>
    </source>
</evidence>
<dbReference type="PANTHER" id="PTHR12778">
    <property type="entry name" value="SOLUTE CARRIER FAMILY 33 ACETYL-COA TRANSPORTER -RELATED"/>
    <property type="match status" value="1"/>
</dbReference>
<evidence type="ECO:0000256" key="7">
    <source>
        <dbReference type="SAM" id="Phobius"/>
    </source>
</evidence>
<feature type="transmembrane region" description="Helical" evidence="7">
    <location>
        <begin position="456"/>
        <end position="477"/>
    </location>
</feature>
<feature type="transmembrane region" description="Helical" evidence="7">
    <location>
        <begin position="193"/>
        <end position="213"/>
    </location>
</feature>
<evidence type="ECO:0000256" key="5">
    <source>
        <dbReference type="ARBA" id="ARBA00022989"/>
    </source>
</evidence>
<name>A0AB72UID4_9PROT</name>
<evidence type="ECO:0000256" key="4">
    <source>
        <dbReference type="ARBA" id="ARBA00022692"/>
    </source>
</evidence>